<dbReference type="AlphaFoldDB" id="A0A0F9LWV5"/>
<sequence length="110" mass="12427">MDNLPQGVIEENGRLVRLVPKVAASGETWNSRRPVALTIEEARLRRYDYYHPELGWILEGYKLEKDRTPESRMADVSQSVLAEPPEPEAMRTAAPPEIPRDEVAVDLGSE</sequence>
<evidence type="ECO:0000256" key="1">
    <source>
        <dbReference type="SAM" id="MobiDB-lite"/>
    </source>
</evidence>
<organism evidence="2">
    <name type="scientific">marine sediment metagenome</name>
    <dbReference type="NCBI Taxonomy" id="412755"/>
    <lineage>
        <taxon>unclassified sequences</taxon>
        <taxon>metagenomes</taxon>
        <taxon>ecological metagenomes</taxon>
    </lineage>
</organism>
<protein>
    <submittedName>
        <fullName evidence="2">Uncharacterized protein</fullName>
    </submittedName>
</protein>
<gene>
    <name evidence="2" type="ORF">LCGC14_1226690</name>
</gene>
<dbReference type="EMBL" id="LAZR01006509">
    <property type="protein sequence ID" value="KKM91621.1"/>
    <property type="molecule type" value="Genomic_DNA"/>
</dbReference>
<proteinExistence type="predicted"/>
<evidence type="ECO:0000313" key="2">
    <source>
        <dbReference type="EMBL" id="KKM91621.1"/>
    </source>
</evidence>
<reference evidence="2" key="1">
    <citation type="journal article" date="2015" name="Nature">
        <title>Complex archaea that bridge the gap between prokaryotes and eukaryotes.</title>
        <authorList>
            <person name="Spang A."/>
            <person name="Saw J.H."/>
            <person name="Jorgensen S.L."/>
            <person name="Zaremba-Niedzwiedzka K."/>
            <person name="Martijn J."/>
            <person name="Lind A.E."/>
            <person name="van Eijk R."/>
            <person name="Schleper C."/>
            <person name="Guy L."/>
            <person name="Ettema T.J."/>
        </authorList>
    </citation>
    <scope>NUCLEOTIDE SEQUENCE</scope>
</reference>
<feature type="region of interest" description="Disordered" evidence="1">
    <location>
        <begin position="77"/>
        <end position="110"/>
    </location>
</feature>
<name>A0A0F9LWV5_9ZZZZ</name>
<comment type="caution">
    <text evidence="2">The sequence shown here is derived from an EMBL/GenBank/DDBJ whole genome shotgun (WGS) entry which is preliminary data.</text>
</comment>
<accession>A0A0F9LWV5</accession>